<dbReference type="Pfam" id="PF10082">
    <property type="entry name" value="BBP2_2"/>
    <property type="match status" value="1"/>
</dbReference>
<dbReference type="Proteomes" id="UP001521074">
    <property type="component" value="Unassembled WGS sequence"/>
</dbReference>
<dbReference type="InterPro" id="IPR018759">
    <property type="entry name" value="BBP2_2"/>
</dbReference>
<name>A0ABS8VU28_9PROT</name>
<proteinExistence type="predicted"/>
<comment type="caution">
    <text evidence="1">The sequence shown here is derived from an EMBL/GenBank/DDBJ whole genome shotgun (WGS) entry which is preliminary data.</text>
</comment>
<keyword evidence="2" id="KW-1185">Reference proteome</keyword>
<evidence type="ECO:0000313" key="1">
    <source>
        <dbReference type="EMBL" id="MCE0744497.1"/>
    </source>
</evidence>
<dbReference type="RefSeq" id="WP_232878279.1">
    <property type="nucleotide sequence ID" value="NZ_JAJSOJ010000038.1"/>
</dbReference>
<evidence type="ECO:0000313" key="2">
    <source>
        <dbReference type="Proteomes" id="UP001521074"/>
    </source>
</evidence>
<gene>
    <name evidence="1" type="ORF">LWC05_11440</name>
</gene>
<dbReference type="EMBL" id="JAJSOJ010000038">
    <property type="protein sequence ID" value="MCE0744497.1"/>
    <property type="molecule type" value="Genomic_DNA"/>
</dbReference>
<reference evidence="1 2" key="1">
    <citation type="submission" date="2021-12" db="EMBL/GenBank/DDBJ databases">
        <title>Genome sequence of Acetobacter sicerae DmPark20a_162.</title>
        <authorList>
            <person name="Chaston J.M."/>
        </authorList>
    </citation>
    <scope>NUCLEOTIDE SEQUENCE [LARGE SCALE GENOMIC DNA]</scope>
    <source>
        <strain evidence="1 2">DmPark20a_162</strain>
    </source>
</reference>
<accession>A0ABS8VU28</accession>
<protein>
    <submittedName>
        <fullName evidence="1">Outer membrane beta-barrel protein</fullName>
    </submittedName>
</protein>
<sequence length="447" mass="48798">MNETNGRIGCFFNTLLLFMPAWMVFSAPEARAQLAQQYFPTELPGYSGDATGNVSLREIVQHKHTGIPVGAYILKPTASQQIGYRTSILGVPHTSSASLITSAGLGVNSNWSRHAVGASMSVTNQAYPSLSAANYTDWSAAAGGMLNLRRDTLSLGYSHSLKHLSATDLGNFGVGYPVPYSTDDVRMSYHKNWTRFALIPTASYDNFSFGQSQGALPAASRNMGALSHQLEMQVLQGRFEISKGNALIAVLRGAEAQFTPHAGQLSSDYVSGSGFVGVDLRADPVLQYRLLAGGETRRFTRGGGSPVTTPTAEAQVLWMPDKLNTLTFSGQRGLFDPTSPFSRNQVMSSAQIRWDRELRRDLFFHGSTAYARTDSRSSIEGTRSRQQNQINFMAGLDWQFTRDVKLTLNYSHTSSYTKHGVPAILNNGFSHATFTNNSIIFGVAFAR</sequence>
<organism evidence="1 2">
    <name type="scientific">Acetobacter sicerae</name>
    <dbReference type="NCBI Taxonomy" id="85325"/>
    <lineage>
        <taxon>Bacteria</taxon>
        <taxon>Pseudomonadati</taxon>
        <taxon>Pseudomonadota</taxon>
        <taxon>Alphaproteobacteria</taxon>
        <taxon>Acetobacterales</taxon>
        <taxon>Acetobacteraceae</taxon>
        <taxon>Acetobacter</taxon>
    </lineage>
</organism>